<evidence type="ECO:0000313" key="4">
    <source>
        <dbReference type="EMBL" id="KAH3754214.1"/>
    </source>
</evidence>
<dbReference type="PANTHER" id="PTHR10963">
    <property type="entry name" value="GLYCOSYL HYDROLASE-RELATED"/>
    <property type="match status" value="1"/>
</dbReference>
<sequence length="473" mass="53553">MVRLNVEGASPERLDHALLMRKLSDFALYTYTKEYDLGVEKTSSPREITSVRMLRLCFVVVFTVVIVVVVDALPQPKLRHLNHGGFEVSIEVDGDLKHGKADVNVTSGRKIKYTLVGTQNGKRLVSSGRMKTGETGVSVVPQNQPSQGWLVFRDDFDGPVSTDNWEYEVSMYGGYNWEIQVYTSDQLNVFTRNGNLFLKPTLTSEKFGEHFLHHGTMDVRKIWGSCTNADRWGCVREGRNGILPPVMSGKLKSKKTIKFGRVNVRARIPQGDWIWPAIWMLPRHLQYGGWPASGEIDIMESRGNSFARDPSGNDHGRNEIGATLHWGPSPSQNRWELTHAARTDGSFSNSFHLYSLDWTVDHIIVSVDNQEVLRVPIGSGGFWQKGGFHGHNPWGSGSKAAPFDTAFYLILNVAIGGTNGFFPDTWTYNSRKPYWNNSPNINQNFWDARNEWRPSWQGDNVAMEVDYVEMFQY</sequence>
<protein>
    <recommendedName>
        <fullName evidence="3">GH16 domain-containing protein</fullName>
    </recommendedName>
</protein>
<reference evidence="4" key="1">
    <citation type="journal article" date="2019" name="bioRxiv">
        <title>The Genome of the Zebra Mussel, Dreissena polymorpha: A Resource for Invasive Species Research.</title>
        <authorList>
            <person name="McCartney M.A."/>
            <person name="Auch B."/>
            <person name="Kono T."/>
            <person name="Mallez S."/>
            <person name="Zhang Y."/>
            <person name="Obille A."/>
            <person name="Becker A."/>
            <person name="Abrahante J.E."/>
            <person name="Garbe J."/>
            <person name="Badalamenti J.P."/>
            <person name="Herman A."/>
            <person name="Mangelson H."/>
            <person name="Liachko I."/>
            <person name="Sullivan S."/>
            <person name="Sone E.D."/>
            <person name="Koren S."/>
            <person name="Silverstein K.A.T."/>
            <person name="Beckman K.B."/>
            <person name="Gohl D.M."/>
        </authorList>
    </citation>
    <scope>NUCLEOTIDE SEQUENCE</scope>
    <source>
        <strain evidence="4">Duluth1</strain>
        <tissue evidence="4">Whole animal</tissue>
    </source>
</reference>
<accession>A0A9D4DRI8</accession>
<organism evidence="4 5">
    <name type="scientific">Dreissena polymorpha</name>
    <name type="common">Zebra mussel</name>
    <name type="synonym">Mytilus polymorpha</name>
    <dbReference type="NCBI Taxonomy" id="45954"/>
    <lineage>
        <taxon>Eukaryota</taxon>
        <taxon>Metazoa</taxon>
        <taxon>Spiralia</taxon>
        <taxon>Lophotrochozoa</taxon>
        <taxon>Mollusca</taxon>
        <taxon>Bivalvia</taxon>
        <taxon>Autobranchia</taxon>
        <taxon>Heteroconchia</taxon>
        <taxon>Euheterodonta</taxon>
        <taxon>Imparidentia</taxon>
        <taxon>Neoheterodontei</taxon>
        <taxon>Myida</taxon>
        <taxon>Dreissenoidea</taxon>
        <taxon>Dreissenidae</taxon>
        <taxon>Dreissena</taxon>
    </lineage>
</organism>
<dbReference type="InterPro" id="IPR013320">
    <property type="entry name" value="ConA-like_dom_sf"/>
</dbReference>
<keyword evidence="5" id="KW-1185">Reference proteome</keyword>
<dbReference type="EMBL" id="JAIWYP010000010">
    <property type="protein sequence ID" value="KAH3754214.1"/>
    <property type="molecule type" value="Genomic_DNA"/>
</dbReference>
<dbReference type="InterPro" id="IPR050546">
    <property type="entry name" value="Glycosyl_Hydrlase_16"/>
</dbReference>
<dbReference type="PANTHER" id="PTHR10963:SF55">
    <property type="entry name" value="GLYCOSIDE HYDROLASE FAMILY 16 PROTEIN"/>
    <property type="match status" value="1"/>
</dbReference>
<keyword evidence="2" id="KW-0472">Membrane</keyword>
<evidence type="ECO:0000259" key="3">
    <source>
        <dbReference type="PROSITE" id="PS51762"/>
    </source>
</evidence>
<dbReference type="Proteomes" id="UP000828390">
    <property type="component" value="Unassembled WGS sequence"/>
</dbReference>
<feature type="transmembrane region" description="Helical" evidence="2">
    <location>
        <begin position="53"/>
        <end position="73"/>
    </location>
</feature>
<dbReference type="AlphaFoldDB" id="A0A9D4DRI8"/>
<dbReference type="InterPro" id="IPR000757">
    <property type="entry name" value="Beta-glucanase-like"/>
</dbReference>
<dbReference type="Pfam" id="PF00722">
    <property type="entry name" value="Glyco_hydro_16"/>
    <property type="match status" value="1"/>
</dbReference>
<feature type="domain" description="GH16" evidence="3">
    <location>
        <begin position="175"/>
        <end position="473"/>
    </location>
</feature>
<keyword evidence="2" id="KW-1133">Transmembrane helix</keyword>
<evidence type="ECO:0000256" key="2">
    <source>
        <dbReference type="SAM" id="Phobius"/>
    </source>
</evidence>
<comment type="similarity">
    <text evidence="1">Belongs to the glycosyl hydrolase 16 family.</text>
</comment>
<dbReference type="SUPFAM" id="SSF49899">
    <property type="entry name" value="Concanavalin A-like lectins/glucanases"/>
    <property type="match status" value="1"/>
</dbReference>
<proteinExistence type="inferred from homology"/>
<dbReference type="PROSITE" id="PS51762">
    <property type="entry name" value="GH16_2"/>
    <property type="match status" value="1"/>
</dbReference>
<gene>
    <name evidence="4" type="ORF">DPMN_188878</name>
</gene>
<reference evidence="4" key="2">
    <citation type="submission" date="2020-11" db="EMBL/GenBank/DDBJ databases">
        <authorList>
            <person name="McCartney M.A."/>
            <person name="Auch B."/>
            <person name="Kono T."/>
            <person name="Mallez S."/>
            <person name="Becker A."/>
            <person name="Gohl D.M."/>
            <person name="Silverstein K.A.T."/>
            <person name="Koren S."/>
            <person name="Bechman K.B."/>
            <person name="Herman A."/>
            <person name="Abrahante J.E."/>
            <person name="Garbe J."/>
        </authorList>
    </citation>
    <scope>NUCLEOTIDE SEQUENCE</scope>
    <source>
        <strain evidence="4">Duluth1</strain>
        <tissue evidence="4">Whole animal</tissue>
    </source>
</reference>
<evidence type="ECO:0000313" key="5">
    <source>
        <dbReference type="Proteomes" id="UP000828390"/>
    </source>
</evidence>
<dbReference type="GO" id="GO:0004553">
    <property type="term" value="F:hydrolase activity, hydrolyzing O-glycosyl compounds"/>
    <property type="evidence" value="ECO:0007669"/>
    <property type="project" value="InterPro"/>
</dbReference>
<keyword evidence="2" id="KW-0812">Transmembrane</keyword>
<evidence type="ECO:0000256" key="1">
    <source>
        <dbReference type="ARBA" id="ARBA00006865"/>
    </source>
</evidence>
<dbReference type="Gene3D" id="2.60.120.200">
    <property type="match status" value="1"/>
</dbReference>
<name>A0A9D4DRI8_DREPO</name>
<comment type="caution">
    <text evidence="4">The sequence shown here is derived from an EMBL/GenBank/DDBJ whole genome shotgun (WGS) entry which is preliminary data.</text>
</comment>
<dbReference type="GO" id="GO:0005975">
    <property type="term" value="P:carbohydrate metabolic process"/>
    <property type="evidence" value="ECO:0007669"/>
    <property type="project" value="InterPro"/>
</dbReference>
<dbReference type="CDD" id="cd08024">
    <property type="entry name" value="GH16_CCF"/>
    <property type="match status" value="1"/>
</dbReference>